<accession>A0ACC0GXM3</accession>
<keyword evidence="2" id="KW-1185">Reference proteome</keyword>
<sequence>MFLNSIILSSSVFLIADEGDPKSSDELFTESGNEKSLDNLIPKSETDFLEYANFISQKLHQYEMCSQRSWMIPLDVSLPCQVERLFSLTLGLAFIDCSASSEPIGVLNRVVDLGCCIVIANKKPLTSSMEDYDKLLAYPRRIRHESTVQQQV</sequence>
<organism evidence="1 2">
    <name type="scientific">Camellia lanceoleosa</name>
    <dbReference type="NCBI Taxonomy" id="1840588"/>
    <lineage>
        <taxon>Eukaryota</taxon>
        <taxon>Viridiplantae</taxon>
        <taxon>Streptophyta</taxon>
        <taxon>Embryophyta</taxon>
        <taxon>Tracheophyta</taxon>
        <taxon>Spermatophyta</taxon>
        <taxon>Magnoliopsida</taxon>
        <taxon>eudicotyledons</taxon>
        <taxon>Gunneridae</taxon>
        <taxon>Pentapetalae</taxon>
        <taxon>asterids</taxon>
        <taxon>Ericales</taxon>
        <taxon>Theaceae</taxon>
        <taxon>Camellia</taxon>
    </lineage>
</organism>
<dbReference type="EMBL" id="CM045766">
    <property type="protein sequence ID" value="KAI8005055.1"/>
    <property type="molecule type" value="Genomic_DNA"/>
</dbReference>
<protein>
    <submittedName>
        <fullName evidence="1">Uncharacterized protein</fullName>
    </submittedName>
</protein>
<gene>
    <name evidence="1" type="ORF">LOK49_LG08G00845</name>
</gene>
<evidence type="ECO:0000313" key="2">
    <source>
        <dbReference type="Proteomes" id="UP001060215"/>
    </source>
</evidence>
<proteinExistence type="predicted"/>
<evidence type="ECO:0000313" key="1">
    <source>
        <dbReference type="EMBL" id="KAI8005055.1"/>
    </source>
</evidence>
<comment type="caution">
    <text evidence="1">The sequence shown here is derived from an EMBL/GenBank/DDBJ whole genome shotgun (WGS) entry which is preliminary data.</text>
</comment>
<dbReference type="Proteomes" id="UP001060215">
    <property type="component" value="Chromosome 9"/>
</dbReference>
<reference evidence="1 2" key="1">
    <citation type="journal article" date="2022" name="Plant J.">
        <title>Chromosome-level genome of Camellia lanceoleosa provides a valuable resource for understanding genome evolution and self-incompatibility.</title>
        <authorList>
            <person name="Gong W."/>
            <person name="Xiao S."/>
            <person name="Wang L."/>
            <person name="Liao Z."/>
            <person name="Chang Y."/>
            <person name="Mo W."/>
            <person name="Hu G."/>
            <person name="Li W."/>
            <person name="Zhao G."/>
            <person name="Zhu H."/>
            <person name="Hu X."/>
            <person name="Ji K."/>
            <person name="Xiang X."/>
            <person name="Song Q."/>
            <person name="Yuan D."/>
            <person name="Jin S."/>
            <person name="Zhang L."/>
        </authorList>
    </citation>
    <scope>NUCLEOTIDE SEQUENCE [LARGE SCALE GENOMIC DNA]</scope>
    <source>
        <strain evidence="1">SQ_2022a</strain>
    </source>
</reference>
<name>A0ACC0GXM3_9ERIC</name>